<sequence>MKLLSINTLKAFSLTRIEQRCIIAKGTKLSGGPDTDGEEDCFPPPPPGDVLDKKKNYCFDFI</sequence>
<dbReference type="OrthoDB" id="1189904at2"/>
<protein>
    <submittedName>
        <fullName evidence="1">Uncharacterized protein</fullName>
    </submittedName>
</protein>
<keyword evidence="2" id="KW-1185">Reference proteome</keyword>
<evidence type="ECO:0000313" key="1">
    <source>
        <dbReference type="EMBL" id="KAB1159573.1"/>
    </source>
</evidence>
<accession>A0A7J5ARK6</accession>
<proteinExistence type="predicted"/>
<evidence type="ECO:0000313" key="2">
    <source>
        <dbReference type="Proteomes" id="UP000467305"/>
    </source>
</evidence>
<dbReference type="EMBL" id="WAAU01000008">
    <property type="protein sequence ID" value="KAB1159573.1"/>
    <property type="molecule type" value="Genomic_DNA"/>
</dbReference>
<dbReference type="Proteomes" id="UP000467305">
    <property type="component" value="Unassembled WGS sequence"/>
</dbReference>
<dbReference type="RefSeq" id="WP_150898819.1">
    <property type="nucleotide sequence ID" value="NZ_WAAU01000008.1"/>
</dbReference>
<reference evidence="1 2" key="1">
    <citation type="submission" date="2019-09" db="EMBL/GenBank/DDBJ databases">
        <authorList>
            <person name="Cao W.R."/>
        </authorList>
    </citation>
    <scope>NUCLEOTIDE SEQUENCE [LARGE SCALE GENOMIC DNA]</scope>
    <source>
        <strain evidence="2">a4</strain>
    </source>
</reference>
<comment type="caution">
    <text evidence="1">The sequence shown here is derived from an EMBL/GenBank/DDBJ whole genome shotgun (WGS) entry which is preliminary data.</text>
</comment>
<organism evidence="1 2">
    <name type="scientific">Tenacibaculum aiptasiae</name>
    <dbReference type="NCBI Taxonomy" id="426481"/>
    <lineage>
        <taxon>Bacteria</taxon>
        <taxon>Pseudomonadati</taxon>
        <taxon>Bacteroidota</taxon>
        <taxon>Flavobacteriia</taxon>
        <taxon>Flavobacteriales</taxon>
        <taxon>Flavobacteriaceae</taxon>
        <taxon>Tenacibaculum</taxon>
    </lineage>
</organism>
<gene>
    <name evidence="1" type="ORF">F7018_04485</name>
</gene>
<dbReference type="AlphaFoldDB" id="A0A7J5ARK6"/>
<name>A0A7J5ARK6_9FLAO</name>